<proteinExistence type="predicted"/>
<keyword evidence="2" id="KW-1185">Reference proteome</keyword>
<accession>A0ABU5VLV8</accession>
<dbReference type="EMBL" id="JAYFUI010000190">
    <property type="protein sequence ID" value="MEA5674361.1"/>
    <property type="molecule type" value="Genomic_DNA"/>
</dbReference>
<comment type="caution">
    <text evidence="1">The sequence shown here is derived from an EMBL/GenBank/DDBJ whole genome shotgun (WGS) entry which is preliminary data.</text>
</comment>
<protein>
    <submittedName>
        <fullName evidence="1">Uncharacterized protein</fullName>
    </submittedName>
</protein>
<sequence>MHLIQGHVRNQVGFGQRTGARRQHRLCRVEEISRGLPQPCQLNQASQGVGMGDGTLLGALGTDELQQVGSSRQQAWQLCLEQRKGRSAERGQGIGLRELIGEFGGKRLGLRGMGHGGNLL</sequence>
<dbReference type="RefSeq" id="WP_323454516.1">
    <property type="nucleotide sequence ID" value="NZ_JAYFUI010000190.1"/>
</dbReference>
<reference evidence="1 2" key="1">
    <citation type="submission" date="2023-12" db="EMBL/GenBank/DDBJ databases">
        <title>Pseudomonas machongensis sp. nov., isolated from wilted pepper plants (Capsicum annuum).</title>
        <authorList>
            <person name="Qiu M."/>
            <person name="Li Y."/>
            <person name="Liu Q."/>
            <person name="Zhang X."/>
            <person name="Huang Y."/>
            <person name="Guo R."/>
            <person name="Hu M."/>
            <person name="Zhou J."/>
            <person name="Zhou X."/>
        </authorList>
    </citation>
    <scope>NUCLEOTIDE SEQUENCE [LARGE SCALE GENOMIC DNA]</scope>
    <source>
        <strain evidence="1 2">MH2</strain>
    </source>
</reference>
<name>A0ABU5VLV8_9PSED</name>
<organism evidence="1 2">
    <name type="scientific">Pseudomonas machongensis</name>
    <dbReference type="NCBI Taxonomy" id="3110229"/>
    <lineage>
        <taxon>Bacteria</taxon>
        <taxon>Pseudomonadati</taxon>
        <taxon>Pseudomonadota</taxon>
        <taxon>Gammaproteobacteria</taxon>
        <taxon>Pseudomonadales</taxon>
        <taxon>Pseudomonadaceae</taxon>
        <taxon>Pseudomonas</taxon>
    </lineage>
</organism>
<evidence type="ECO:0000313" key="2">
    <source>
        <dbReference type="Proteomes" id="UP001302573"/>
    </source>
</evidence>
<evidence type="ECO:0000313" key="1">
    <source>
        <dbReference type="EMBL" id="MEA5674361.1"/>
    </source>
</evidence>
<dbReference type="Proteomes" id="UP001302573">
    <property type="component" value="Unassembled WGS sequence"/>
</dbReference>
<gene>
    <name evidence="1" type="ORF">VA602_23880</name>
</gene>